<evidence type="ECO:0000313" key="1">
    <source>
        <dbReference type="EMBL" id="CAI9763896.1"/>
    </source>
</evidence>
<keyword evidence="2" id="KW-1185">Reference proteome</keyword>
<accession>A0AAD1Z9L6</accession>
<dbReference type="Proteomes" id="UP000834106">
    <property type="component" value="Chromosome 6"/>
</dbReference>
<protein>
    <submittedName>
        <fullName evidence="1">Uncharacterized protein</fullName>
    </submittedName>
</protein>
<gene>
    <name evidence="1" type="ORF">FPE_LOCUS11326</name>
</gene>
<evidence type="ECO:0000313" key="2">
    <source>
        <dbReference type="Proteomes" id="UP000834106"/>
    </source>
</evidence>
<sequence>MICSIEVVEYAFGGKDDAGFYVKYAERMKDDDKRILQFWITDNNPAATSLPAAPRVDPWPPGDDTNFDCSSRTADTIFMFFVLTSPGLEITHLADVLWNPQRNNCLVLLIF</sequence>
<name>A0AAD1Z9L6_9LAMI</name>
<reference evidence="1" key="1">
    <citation type="submission" date="2023-05" db="EMBL/GenBank/DDBJ databases">
        <authorList>
            <person name="Huff M."/>
        </authorList>
    </citation>
    <scope>NUCLEOTIDE SEQUENCE</scope>
</reference>
<organism evidence="1 2">
    <name type="scientific">Fraxinus pennsylvanica</name>
    <dbReference type="NCBI Taxonomy" id="56036"/>
    <lineage>
        <taxon>Eukaryota</taxon>
        <taxon>Viridiplantae</taxon>
        <taxon>Streptophyta</taxon>
        <taxon>Embryophyta</taxon>
        <taxon>Tracheophyta</taxon>
        <taxon>Spermatophyta</taxon>
        <taxon>Magnoliopsida</taxon>
        <taxon>eudicotyledons</taxon>
        <taxon>Gunneridae</taxon>
        <taxon>Pentapetalae</taxon>
        <taxon>asterids</taxon>
        <taxon>lamiids</taxon>
        <taxon>Lamiales</taxon>
        <taxon>Oleaceae</taxon>
        <taxon>Oleeae</taxon>
        <taxon>Fraxinus</taxon>
    </lineage>
</organism>
<dbReference type="EMBL" id="OU503041">
    <property type="protein sequence ID" value="CAI9763896.1"/>
    <property type="molecule type" value="Genomic_DNA"/>
</dbReference>
<proteinExistence type="predicted"/>
<dbReference type="AlphaFoldDB" id="A0AAD1Z9L6"/>